<feature type="region of interest" description="Disordered" evidence="1">
    <location>
        <begin position="286"/>
        <end position="321"/>
    </location>
</feature>
<evidence type="ECO:0000313" key="3">
    <source>
        <dbReference type="EMBL" id="HIR71007.1"/>
    </source>
</evidence>
<accession>A0A9D1EA16</accession>
<dbReference type="AlphaFoldDB" id="A0A9D1EA16"/>
<proteinExistence type="predicted"/>
<name>A0A9D1EA16_9FIRM</name>
<reference evidence="3" key="2">
    <citation type="journal article" date="2021" name="PeerJ">
        <title>Extensive microbial diversity within the chicken gut microbiome revealed by metagenomics and culture.</title>
        <authorList>
            <person name="Gilroy R."/>
            <person name="Ravi A."/>
            <person name="Getino M."/>
            <person name="Pursley I."/>
            <person name="Horton D.L."/>
            <person name="Alikhan N.F."/>
            <person name="Baker D."/>
            <person name="Gharbi K."/>
            <person name="Hall N."/>
            <person name="Watson M."/>
            <person name="Adriaenssens E.M."/>
            <person name="Foster-Nyarko E."/>
            <person name="Jarju S."/>
            <person name="Secka A."/>
            <person name="Antonio M."/>
            <person name="Oren A."/>
            <person name="Chaudhuri R.R."/>
            <person name="La Ragione R."/>
            <person name="Hildebrand F."/>
            <person name="Pallen M.J."/>
        </authorList>
    </citation>
    <scope>NUCLEOTIDE SEQUENCE</scope>
    <source>
        <strain evidence="3">ChiSjej5B23-6657</strain>
    </source>
</reference>
<dbReference type="Proteomes" id="UP000823912">
    <property type="component" value="Unassembled WGS sequence"/>
</dbReference>
<evidence type="ECO:0000313" key="4">
    <source>
        <dbReference type="Proteomes" id="UP000823912"/>
    </source>
</evidence>
<evidence type="ECO:0000256" key="1">
    <source>
        <dbReference type="SAM" id="MobiDB-lite"/>
    </source>
</evidence>
<evidence type="ECO:0000259" key="2">
    <source>
        <dbReference type="Pfam" id="PF19909"/>
    </source>
</evidence>
<protein>
    <recommendedName>
        <fullName evidence="2">DUF6382 domain-containing protein</fullName>
    </recommendedName>
</protein>
<sequence>MEIQYRRNFHESYMIMEAPDGSDFYEERMMRRNDIPYLLSFRRMEVNGKAQLWYDITGMESLRDRMRRQGVSAEGLKEVMECLNGVWWEMRRFLLRQEHIYLSPDTIFFGDDGMIRLCYFPVNAADPFGQMREVMEFILTLVEEDQEETAELCYRLYDIALQEHYSFSQMLECVGAFCGRTGLQGEEATSETEEHVPRIPEETPVGVEQRAEEQTDLRGMMGGMTEESDAVGTFEKEYMEIPLMEESRGHCQHSERRESLMEVVKRAREEIVSLRKVAAQIIAGEHLDFDKEEEEDAAFGGGSGSSVSGREGNRRKKGAGD</sequence>
<dbReference type="EMBL" id="DVHM01000110">
    <property type="protein sequence ID" value="HIR71007.1"/>
    <property type="molecule type" value="Genomic_DNA"/>
</dbReference>
<reference evidence="3" key="1">
    <citation type="submission" date="2020-10" db="EMBL/GenBank/DDBJ databases">
        <authorList>
            <person name="Gilroy R."/>
        </authorList>
    </citation>
    <scope>NUCLEOTIDE SEQUENCE</scope>
    <source>
        <strain evidence="3">ChiSjej5B23-6657</strain>
    </source>
</reference>
<dbReference type="Pfam" id="PF19909">
    <property type="entry name" value="DUF6382"/>
    <property type="match status" value="1"/>
</dbReference>
<organism evidence="3 4">
    <name type="scientific">Candidatus Pullilachnospira gallistercoris</name>
    <dbReference type="NCBI Taxonomy" id="2840911"/>
    <lineage>
        <taxon>Bacteria</taxon>
        <taxon>Bacillati</taxon>
        <taxon>Bacillota</taxon>
        <taxon>Clostridia</taxon>
        <taxon>Lachnospirales</taxon>
        <taxon>Lachnospiraceae</taxon>
        <taxon>Lachnospiraceae incertae sedis</taxon>
        <taxon>Candidatus Pullilachnospira</taxon>
    </lineage>
</organism>
<comment type="caution">
    <text evidence="3">The sequence shown here is derived from an EMBL/GenBank/DDBJ whole genome shotgun (WGS) entry which is preliminary data.</text>
</comment>
<gene>
    <name evidence="3" type="ORF">IAA55_06980</name>
</gene>
<feature type="domain" description="DUF6382" evidence="2">
    <location>
        <begin position="5"/>
        <end position="165"/>
    </location>
</feature>
<dbReference type="InterPro" id="IPR045962">
    <property type="entry name" value="DUF6382"/>
</dbReference>